<dbReference type="SUPFAM" id="SSF48726">
    <property type="entry name" value="Immunoglobulin"/>
    <property type="match status" value="2"/>
</dbReference>
<evidence type="ECO:0000256" key="1">
    <source>
        <dbReference type="SAM" id="MobiDB-lite"/>
    </source>
</evidence>
<feature type="region of interest" description="Disordered" evidence="1">
    <location>
        <begin position="762"/>
        <end position="811"/>
    </location>
</feature>
<dbReference type="PROSITE" id="PS50835">
    <property type="entry name" value="IG_LIKE"/>
    <property type="match status" value="2"/>
</dbReference>
<dbReference type="SUPFAM" id="SSF52129">
    <property type="entry name" value="Caspase-like"/>
    <property type="match status" value="1"/>
</dbReference>
<feature type="compositionally biased region" description="Low complexity" evidence="1">
    <location>
        <begin position="56"/>
        <end position="65"/>
    </location>
</feature>
<dbReference type="InterPro" id="IPR029030">
    <property type="entry name" value="Caspase-like_dom_sf"/>
</dbReference>
<dbReference type="InterPro" id="IPR003598">
    <property type="entry name" value="Ig_sub2"/>
</dbReference>
<reference evidence="4" key="3">
    <citation type="submission" date="2025-09" db="UniProtKB">
        <authorList>
            <consortium name="Ensembl"/>
        </authorList>
    </citation>
    <scope>IDENTIFICATION</scope>
</reference>
<dbReference type="SMART" id="SM00408">
    <property type="entry name" value="IGc2"/>
    <property type="match status" value="1"/>
</dbReference>
<dbReference type="Ensembl" id="ENSCMMT00000004400.1">
    <property type="protein sequence ID" value="ENSCMMP00000003931.1"/>
    <property type="gene ID" value="ENSCMMG00000002486.1"/>
</dbReference>
<dbReference type="Pfam" id="PF00656">
    <property type="entry name" value="Peptidase_C14"/>
    <property type="match status" value="1"/>
</dbReference>
<dbReference type="InterPro" id="IPR001309">
    <property type="entry name" value="Pept_C14_p20"/>
</dbReference>
<dbReference type="PANTHER" id="PTHR22576">
    <property type="entry name" value="MUCOSA ASSOCIATED LYMPHOID TISSUE LYMPHOMA TRANSLOCATION PROTEIN 1/PARACASPASE"/>
    <property type="match status" value="1"/>
</dbReference>
<organism evidence="4 5">
    <name type="scientific">Cairina moschata</name>
    <name type="common">Muscovy duck</name>
    <dbReference type="NCBI Taxonomy" id="8855"/>
    <lineage>
        <taxon>Eukaryota</taxon>
        <taxon>Metazoa</taxon>
        <taxon>Chordata</taxon>
        <taxon>Craniata</taxon>
        <taxon>Vertebrata</taxon>
        <taxon>Euteleostomi</taxon>
        <taxon>Archelosauria</taxon>
        <taxon>Archosauria</taxon>
        <taxon>Dinosauria</taxon>
        <taxon>Saurischia</taxon>
        <taxon>Theropoda</taxon>
        <taxon>Coelurosauria</taxon>
        <taxon>Aves</taxon>
        <taxon>Neognathae</taxon>
        <taxon>Galloanserae</taxon>
        <taxon>Anseriformes</taxon>
        <taxon>Anatidae</taxon>
        <taxon>Anatinae</taxon>
        <taxon>Cairina</taxon>
    </lineage>
</organism>
<dbReference type="Proteomes" id="UP000694556">
    <property type="component" value="Chromosome 11"/>
</dbReference>
<feature type="domain" description="Caspase family p20" evidence="2">
    <location>
        <begin position="373"/>
        <end position="497"/>
    </location>
</feature>
<dbReference type="Gene3D" id="2.60.40.3360">
    <property type="match status" value="1"/>
</dbReference>
<dbReference type="GO" id="GO:0004197">
    <property type="term" value="F:cysteine-type endopeptidase activity"/>
    <property type="evidence" value="ECO:0007669"/>
    <property type="project" value="InterPro"/>
</dbReference>
<keyword evidence="5" id="KW-1185">Reference proteome</keyword>
<sequence length="811" mass="89515">MGTAEWMGQGQLRGRGEDTRGHGMRTPVGSPGPGRSRRAPFRFRSGAAGRARRRGSAAVGPGRAFPGRRGRRQVSAGPRPRVPSPQRGDPRVAPGGARGPRRSEHPPVSASASPQGPREPGRLGEPEPGAAPRGRRLLGGHHAGRCSAGPGAACRAGGCRGRPGLVRCGGRGAGRAMQPAIVITEQPVSVSVPIGYSFTLRCRAEARTSLQYQWFCQRQSVCCQIPGATKQDLPITAQQTQLYTCRVNDLYRNAVFSDWVKVEVHPCVARGLLPQLWQGEPVIILNPTEQKVEVGKPLLLQCAAMGVPAPSYQWYCNGNVLEHQKKKKLWITHAKVSDSGTYLCCASNSHGEHWTNAVDIHIGSCHSEKFFATGKIALLVGNNRYQHHPNLMAPVKDVFELSVLLKQLGFQVVSLLDLNKAEMVTAVSRFLQLLGKGVYAIFYYAGHGYEHLGRNYMVPIDAPQPYAPENCISVQRILQKMQQQQTALNLILLDTCRKWYNLECALSQVQPLEPWGNIVYGYATCEDAEAYELQDGEFSSGIFMKYLKKHILQEKKVTHMLEDVLEDIGRDPLVTGKQVMEIKHTLKEARSLTDPICPLGAAVERWGCGHEPPRETVTFPCGARAELRFQHLFSNVMSVCAKLQDPPAHITDAHLMLRQPTEVDDVANLEESRPDQVESLLASVCKQEEQDCIFQLCGLQKIQVDVVLQLDLHYTQLSTKKRTCESLQKILPKSMLRQFFSQRNYAQPKYQNTPAWADLKGQQASLRTGTGHSLPSSNPSNSSSEPEENDESSLSELCSALLRAGPRQDHP</sequence>
<evidence type="ECO:0000259" key="3">
    <source>
        <dbReference type="PROSITE" id="PS50835"/>
    </source>
</evidence>
<dbReference type="InterPro" id="IPR007110">
    <property type="entry name" value="Ig-like_dom"/>
</dbReference>
<evidence type="ECO:0008006" key="6">
    <source>
        <dbReference type="Google" id="ProtNLM"/>
    </source>
</evidence>
<dbReference type="InterPro" id="IPR036179">
    <property type="entry name" value="Ig-like_dom_sf"/>
</dbReference>
<dbReference type="InterPro" id="IPR033540">
    <property type="entry name" value="MALT1_IG-like_dom_sf"/>
</dbReference>
<feature type="compositionally biased region" description="Low complexity" evidence="1">
    <location>
        <begin position="773"/>
        <end position="784"/>
    </location>
</feature>
<dbReference type="InterPro" id="IPR052039">
    <property type="entry name" value="Caspase-related_regulators"/>
</dbReference>
<dbReference type="Pfam" id="PF18703">
    <property type="entry name" value="MALT1_Ig"/>
    <property type="match status" value="1"/>
</dbReference>
<feature type="domain" description="Ig-like" evidence="3">
    <location>
        <begin position="179"/>
        <end position="257"/>
    </location>
</feature>
<proteinExistence type="predicted"/>
<evidence type="ECO:0000313" key="5">
    <source>
        <dbReference type="Proteomes" id="UP000694556"/>
    </source>
</evidence>
<dbReference type="InterPro" id="IPR013783">
    <property type="entry name" value="Ig-like_fold"/>
</dbReference>
<dbReference type="InterPro" id="IPR003599">
    <property type="entry name" value="Ig_sub"/>
</dbReference>
<dbReference type="Gene3D" id="3.40.50.1460">
    <property type="match status" value="1"/>
</dbReference>
<dbReference type="GO" id="GO:0006508">
    <property type="term" value="P:proteolysis"/>
    <property type="evidence" value="ECO:0007669"/>
    <property type="project" value="InterPro"/>
</dbReference>
<dbReference type="SMART" id="SM00409">
    <property type="entry name" value="IG"/>
    <property type="match status" value="2"/>
</dbReference>
<dbReference type="Gene3D" id="2.60.40.10">
    <property type="entry name" value="Immunoglobulins"/>
    <property type="match status" value="2"/>
</dbReference>
<dbReference type="AlphaFoldDB" id="A0A8C3BEF7"/>
<dbReference type="Pfam" id="PF13927">
    <property type="entry name" value="Ig_3"/>
    <property type="match status" value="1"/>
</dbReference>
<reference evidence="4" key="1">
    <citation type="submission" date="2018-09" db="EMBL/GenBank/DDBJ databases">
        <title>Common duck and Muscovy duck high density SNP chip.</title>
        <authorList>
            <person name="Vignal A."/>
            <person name="Thebault N."/>
            <person name="Warren W.C."/>
        </authorList>
    </citation>
    <scope>NUCLEOTIDE SEQUENCE [LARGE SCALE GENOMIC DNA]</scope>
</reference>
<evidence type="ECO:0000313" key="4">
    <source>
        <dbReference type="Ensembl" id="ENSCMMP00000003931.1"/>
    </source>
</evidence>
<name>A0A8C3BEF7_CAIMO</name>
<dbReference type="InterPro" id="IPR011600">
    <property type="entry name" value="Pept_C14_caspase"/>
</dbReference>
<feature type="compositionally biased region" description="Basic residues" evidence="1">
    <location>
        <begin position="133"/>
        <end position="142"/>
    </location>
</feature>
<feature type="compositionally biased region" description="Polar residues" evidence="1">
    <location>
        <begin position="762"/>
        <end position="771"/>
    </location>
</feature>
<reference evidence="4" key="2">
    <citation type="submission" date="2025-08" db="UniProtKB">
        <authorList>
            <consortium name="Ensembl"/>
        </authorList>
    </citation>
    <scope>IDENTIFICATION</scope>
</reference>
<feature type="region of interest" description="Disordered" evidence="1">
    <location>
        <begin position="1"/>
        <end position="142"/>
    </location>
</feature>
<evidence type="ECO:0000259" key="2">
    <source>
        <dbReference type="PROSITE" id="PS50208"/>
    </source>
</evidence>
<protein>
    <recommendedName>
        <fullName evidence="6">Mucosa-associated lymphoid tissue lymphoma translocation protein 1-like</fullName>
    </recommendedName>
</protein>
<dbReference type="PANTHER" id="PTHR22576:SF38">
    <property type="entry name" value="MUCOSA-ASSOCIATED LYMPHOID TISSUE LYMPHOMA TRANSLOCATION PROTEIN 1-LIKE"/>
    <property type="match status" value="1"/>
</dbReference>
<feature type="domain" description="Ig-like" evidence="3">
    <location>
        <begin position="281"/>
        <end position="361"/>
    </location>
</feature>
<dbReference type="PROSITE" id="PS50208">
    <property type="entry name" value="CASPASE_P20"/>
    <property type="match status" value="1"/>
</dbReference>
<accession>A0A8C3BEF7</accession>
<dbReference type="InterPro" id="IPR041077">
    <property type="entry name" value="MALT1_Ig"/>
</dbReference>